<dbReference type="InterPro" id="IPR002522">
    <property type="entry name" value="HCV_core_N"/>
</dbReference>
<reference evidence="5" key="2">
    <citation type="journal article" date="2009" name="J. Med. Virol.">
        <title>Molecular epidemiology of HCV genotypes among injection drug users in Taiwan: Full-length sequences of two new subtype 6w strains and a recombinant form_2b6w.</title>
        <authorList>
            <person name="Lee Y.M."/>
            <person name="Lin H.J."/>
            <person name="Chen Y.J."/>
            <person name="Lee C.M."/>
            <person name="Wang S.F."/>
            <person name="Chang K.Y."/>
            <person name="Chen T.L."/>
            <person name="Liu H.F."/>
            <person name="Chen Y.M."/>
        </authorList>
    </citation>
    <scope>NUCLEOTIDE SEQUENCE</scope>
    <source>
        <strain evidence="5">D116</strain>
    </source>
</reference>
<reference evidence="5" key="1">
    <citation type="submission" date="2008-12" db="EMBL/GenBank/DDBJ databases">
        <authorList>
            <person name="Chen Y.-M."/>
            <person name="Chen T.-L."/>
            <person name="Lee C.-M."/>
            <person name="Lee Y.-M."/>
            <person name="Chen C.-Y."/>
            <person name="Lin H.-J."/>
        </authorList>
    </citation>
    <scope>NUCLEOTIDE SEQUENCE</scope>
    <source>
        <strain evidence="5">D116</strain>
    </source>
</reference>
<organism evidence="5">
    <name type="scientific">Hepacivirus hominis</name>
    <dbReference type="NCBI Taxonomy" id="3052230"/>
    <lineage>
        <taxon>Viruses</taxon>
        <taxon>Riboviria</taxon>
        <taxon>Orthornavirae</taxon>
        <taxon>Kitrinoviricota</taxon>
        <taxon>Flasuviricetes</taxon>
        <taxon>Amarillovirales</taxon>
        <taxon>Flaviviridae</taxon>
        <taxon>Hepacivirus</taxon>
    </lineage>
</organism>
<evidence type="ECO:0000259" key="4">
    <source>
        <dbReference type="Pfam" id="PF01543"/>
    </source>
</evidence>
<dbReference type="Pfam" id="PF01543">
    <property type="entry name" value="HCV_capsid"/>
    <property type="match status" value="1"/>
</dbReference>
<sequence length="95" mass="10484">RAMNFQFPGGGLIVFGFYLLRRRGPRWGGRGKIKTSPRPQARGKLLPMPKGPQPRGGLWPHTLYLFFVYGNEGGGGGCWLPPPPGPRGRWGPTDQ</sequence>
<dbReference type="GO" id="GO:0005198">
    <property type="term" value="F:structural molecule activity"/>
    <property type="evidence" value="ECO:0007669"/>
    <property type="project" value="InterPro"/>
</dbReference>
<dbReference type="Gene3D" id="4.10.710.10">
    <property type="entry name" value="Hepatitis C Virus Capsid Protein, Chain A"/>
    <property type="match status" value="1"/>
</dbReference>
<evidence type="ECO:0000256" key="2">
    <source>
        <dbReference type="ARBA" id="ARBA00023200"/>
    </source>
</evidence>
<dbReference type="InterPro" id="IPR044896">
    <property type="entry name" value="HCV_core_chain_A"/>
</dbReference>
<feature type="non-terminal residue" evidence="5">
    <location>
        <position position="1"/>
    </location>
</feature>
<evidence type="ECO:0000256" key="3">
    <source>
        <dbReference type="SAM" id="MobiDB-lite"/>
    </source>
</evidence>
<name>D1G257_9HEPC</name>
<proteinExistence type="predicted"/>
<feature type="region of interest" description="Disordered" evidence="3">
    <location>
        <begin position="28"/>
        <end position="55"/>
    </location>
</feature>
<protein>
    <submittedName>
        <fullName evidence="5">Polyprotein</fullName>
    </submittedName>
</protein>
<dbReference type="GO" id="GO:0030430">
    <property type="term" value="C:host cell cytoplasm"/>
    <property type="evidence" value="ECO:0007669"/>
    <property type="project" value="UniProtKB-SubCell"/>
</dbReference>
<feature type="domain" description="Hepatitis C virus Core protein N-terminal" evidence="4">
    <location>
        <begin position="1"/>
        <end position="94"/>
    </location>
</feature>
<accession>D1G257</accession>
<comment type="subcellular location">
    <subcellularLocation>
        <location evidence="1">Host cytoplasm</location>
    </subcellularLocation>
</comment>
<feature type="non-terminal residue" evidence="5">
    <location>
        <position position="95"/>
    </location>
</feature>
<evidence type="ECO:0000256" key="1">
    <source>
        <dbReference type="ARBA" id="ARBA00004192"/>
    </source>
</evidence>
<keyword evidence="2" id="KW-1035">Host cytoplasm</keyword>
<dbReference type="EMBL" id="FJ515070">
    <property type="protein sequence ID" value="ACT37080.1"/>
    <property type="molecule type" value="Genomic_RNA"/>
</dbReference>
<dbReference type="GO" id="GO:0019028">
    <property type="term" value="C:viral capsid"/>
    <property type="evidence" value="ECO:0007669"/>
    <property type="project" value="InterPro"/>
</dbReference>
<evidence type="ECO:0000313" key="5">
    <source>
        <dbReference type="EMBL" id="ACT37080.1"/>
    </source>
</evidence>